<comment type="subcellular location">
    <subcellularLocation>
        <location evidence="2">Secreted</location>
    </subcellularLocation>
</comment>
<evidence type="ECO:0000259" key="13">
    <source>
        <dbReference type="Pfam" id="PF04389"/>
    </source>
</evidence>
<evidence type="ECO:0000256" key="10">
    <source>
        <dbReference type="ARBA" id="ARBA00023180"/>
    </source>
</evidence>
<evidence type="ECO:0000313" key="14">
    <source>
        <dbReference type="EMBL" id="CAI6335839.1"/>
    </source>
</evidence>
<keyword evidence="7" id="KW-0732">Signal</keyword>
<keyword evidence="5 11" id="KW-0645">Protease</keyword>
<dbReference type="OrthoDB" id="10013407at2759"/>
<keyword evidence="4" id="KW-0964">Secreted</keyword>
<dbReference type="SUPFAM" id="SSF52025">
    <property type="entry name" value="PA domain"/>
    <property type="match status" value="1"/>
</dbReference>
<comment type="cofactor">
    <cofactor evidence="1">
        <name>Zn(2+)</name>
        <dbReference type="ChEBI" id="CHEBI:29105"/>
    </cofactor>
</comment>
<evidence type="ECO:0000256" key="9">
    <source>
        <dbReference type="ARBA" id="ARBA00022833"/>
    </source>
</evidence>
<dbReference type="Gene3D" id="3.50.30.30">
    <property type="match status" value="1"/>
</dbReference>
<protein>
    <recommendedName>
        <fullName evidence="11">Peptide hydrolase</fullName>
        <ecNumber evidence="11">3.4.-.-</ecNumber>
    </recommendedName>
</protein>
<dbReference type="AlphaFoldDB" id="A0A9W4XL03"/>
<dbReference type="GO" id="GO:0005576">
    <property type="term" value="C:extracellular region"/>
    <property type="evidence" value="ECO:0007669"/>
    <property type="project" value="UniProtKB-SubCell"/>
</dbReference>
<feature type="domain" description="Peptidase M28" evidence="13">
    <location>
        <begin position="251"/>
        <end position="447"/>
    </location>
</feature>
<dbReference type="InterPro" id="IPR045175">
    <property type="entry name" value="M28_fam"/>
</dbReference>
<evidence type="ECO:0000256" key="6">
    <source>
        <dbReference type="ARBA" id="ARBA00022723"/>
    </source>
</evidence>
<dbReference type="CDD" id="cd04816">
    <property type="entry name" value="PA_SaNapH_like"/>
    <property type="match status" value="1"/>
</dbReference>
<feature type="domain" description="PA" evidence="12">
    <location>
        <begin position="131"/>
        <end position="224"/>
    </location>
</feature>
<evidence type="ECO:0000256" key="2">
    <source>
        <dbReference type="ARBA" id="ARBA00004613"/>
    </source>
</evidence>
<evidence type="ECO:0000256" key="5">
    <source>
        <dbReference type="ARBA" id="ARBA00022670"/>
    </source>
</evidence>
<evidence type="ECO:0000256" key="11">
    <source>
        <dbReference type="RuleBase" id="RU361240"/>
    </source>
</evidence>
<reference evidence="14" key="1">
    <citation type="submission" date="2023-01" db="EMBL/GenBank/DDBJ databases">
        <authorList>
            <person name="Van Ghelder C."/>
            <person name="Rancurel C."/>
        </authorList>
    </citation>
    <scope>NUCLEOTIDE SEQUENCE</scope>
    <source>
        <strain evidence="14">CNCM I-4278</strain>
    </source>
</reference>
<dbReference type="InterPro" id="IPR003137">
    <property type="entry name" value="PA_domain"/>
</dbReference>
<dbReference type="PANTHER" id="PTHR12147:SF26">
    <property type="entry name" value="PEPTIDASE M28 DOMAIN-CONTAINING PROTEIN"/>
    <property type="match status" value="1"/>
</dbReference>
<evidence type="ECO:0000256" key="8">
    <source>
        <dbReference type="ARBA" id="ARBA00022801"/>
    </source>
</evidence>
<dbReference type="GO" id="GO:0046872">
    <property type="term" value="F:metal ion binding"/>
    <property type="evidence" value="ECO:0007669"/>
    <property type="project" value="UniProtKB-KW"/>
</dbReference>
<evidence type="ECO:0000313" key="15">
    <source>
        <dbReference type="Proteomes" id="UP001152607"/>
    </source>
</evidence>
<dbReference type="SUPFAM" id="SSF53187">
    <property type="entry name" value="Zn-dependent exopeptidases"/>
    <property type="match status" value="1"/>
</dbReference>
<evidence type="ECO:0000256" key="3">
    <source>
        <dbReference type="ARBA" id="ARBA00005634"/>
    </source>
</evidence>
<evidence type="ECO:0000256" key="1">
    <source>
        <dbReference type="ARBA" id="ARBA00001947"/>
    </source>
</evidence>
<dbReference type="Pfam" id="PF02225">
    <property type="entry name" value="PA"/>
    <property type="match status" value="1"/>
</dbReference>
<organism evidence="14 15">
    <name type="scientific">Periconia digitata</name>
    <dbReference type="NCBI Taxonomy" id="1303443"/>
    <lineage>
        <taxon>Eukaryota</taxon>
        <taxon>Fungi</taxon>
        <taxon>Dikarya</taxon>
        <taxon>Ascomycota</taxon>
        <taxon>Pezizomycotina</taxon>
        <taxon>Dothideomycetes</taxon>
        <taxon>Pleosporomycetidae</taxon>
        <taxon>Pleosporales</taxon>
        <taxon>Massarineae</taxon>
        <taxon>Periconiaceae</taxon>
        <taxon>Periconia</taxon>
    </lineage>
</organism>
<evidence type="ECO:0000256" key="4">
    <source>
        <dbReference type="ARBA" id="ARBA00022525"/>
    </source>
</evidence>
<proteinExistence type="inferred from homology"/>
<dbReference type="InterPro" id="IPR007484">
    <property type="entry name" value="Peptidase_M28"/>
</dbReference>
<gene>
    <name evidence="14" type="ORF">PDIGIT_LOCUS8925</name>
</gene>
<dbReference type="GO" id="GO:0006508">
    <property type="term" value="P:proteolysis"/>
    <property type="evidence" value="ECO:0007669"/>
    <property type="project" value="UniProtKB-KW"/>
</dbReference>
<comment type="similarity">
    <text evidence="3">Belongs to the peptidase M28 family. M28B subfamily.</text>
</comment>
<sequence>MRLQDTLFLVGAARAFAASYPRTSYDPYKPVVNSKGLQDAITTENLMGNLQQLDTIAKANGGNRAFGFPGYQASVDYILSRTQNSSNFVTWTQDFPALFQFVESISFKADNQTISVVGLTYSPSTSAEGLTTPLALGVTGDAGCDSAAYADLDVADKIVLVERGLCPDGTTFAGRMKAAAAAGAAAVVIYNNVETPATGGTLTNPNPEEYVSTGLINQAEGQALAAKLTAGETVSAYFQQTQIIETRITQNVFTETVEGDPNNVIMLGAHLDSVVAGAGINDDGSGTSLIMEVKTALEKFSVKNKVRFAWWGAEENGKLGSIYYVENLNTTALDNVLAYLNFDMVSKGYFGVFDGDGSTHGLKGPPGSDVIEKLFVDDHVSKGVNVTPAVFTGGSDYKSFMDFGKPVGGLHTGTGVAQDPCYHQSCDTIDNPEPATLTINAKAAAHVLSILATKGHEIIPKTPQNATVSARGLMGREIEYTLVDGERHVGCGGEV</sequence>
<dbReference type="EMBL" id="CAOQHR010000006">
    <property type="protein sequence ID" value="CAI6335839.1"/>
    <property type="molecule type" value="Genomic_DNA"/>
</dbReference>
<keyword evidence="6 11" id="KW-0479">Metal-binding</keyword>
<keyword evidence="9 11" id="KW-0862">Zinc</keyword>
<dbReference type="Gene3D" id="3.40.630.10">
    <property type="entry name" value="Zn peptidases"/>
    <property type="match status" value="1"/>
</dbReference>
<dbReference type="PANTHER" id="PTHR12147">
    <property type="entry name" value="METALLOPEPTIDASE M28 FAMILY MEMBER"/>
    <property type="match status" value="1"/>
</dbReference>
<comment type="caution">
    <text evidence="14">The sequence shown here is derived from an EMBL/GenBank/DDBJ whole genome shotgun (WGS) entry which is preliminary data.</text>
</comment>
<keyword evidence="10" id="KW-0325">Glycoprotein</keyword>
<keyword evidence="8 11" id="KW-0378">Hydrolase</keyword>
<evidence type="ECO:0000259" key="12">
    <source>
        <dbReference type="Pfam" id="PF02225"/>
    </source>
</evidence>
<dbReference type="Pfam" id="PF04389">
    <property type="entry name" value="Peptidase_M28"/>
    <property type="match status" value="1"/>
</dbReference>
<dbReference type="EC" id="3.4.-.-" evidence="11"/>
<evidence type="ECO:0000256" key="7">
    <source>
        <dbReference type="ARBA" id="ARBA00022729"/>
    </source>
</evidence>
<accession>A0A9W4XL03</accession>
<dbReference type="InterPro" id="IPR046450">
    <property type="entry name" value="PA_dom_sf"/>
</dbReference>
<name>A0A9W4XL03_9PLEO</name>
<keyword evidence="15" id="KW-1185">Reference proteome</keyword>
<dbReference type="Proteomes" id="UP001152607">
    <property type="component" value="Unassembled WGS sequence"/>
</dbReference>
<dbReference type="GO" id="GO:0008235">
    <property type="term" value="F:metalloexopeptidase activity"/>
    <property type="evidence" value="ECO:0007669"/>
    <property type="project" value="InterPro"/>
</dbReference>